<sequence length="172" mass="17360">MSSTTDPAAPGSCGDPHPGAGDVDLEALDAARSALAAAASRLRGFAADLTTGPPAATCCPAPGADASRLAARLHGRAARLLLAEAAVDAFVEPGRRRARTGSTGSPSRRPTPAAARLDAVRAAGDHQRVGGALAGLRRTHRRVEARRRALHERLEAGAHHLGAALAATAPDG</sequence>
<feature type="region of interest" description="Disordered" evidence="1">
    <location>
        <begin position="94"/>
        <end position="113"/>
    </location>
</feature>
<gene>
    <name evidence="2" type="ORF">GCM10025868_28570</name>
</gene>
<evidence type="ECO:0000256" key="1">
    <source>
        <dbReference type="SAM" id="MobiDB-lite"/>
    </source>
</evidence>
<protein>
    <submittedName>
        <fullName evidence="2">Uncharacterized protein</fullName>
    </submittedName>
</protein>
<comment type="caution">
    <text evidence="2">The sequence shown here is derived from an EMBL/GenBank/DDBJ whole genome shotgun (WGS) entry which is preliminary data.</text>
</comment>
<feature type="compositionally biased region" description="Low complexity" evidence="1">
    <location>
        <begin position="100"/>
        <end position="113"/>
    </location>
</feature>
<dbReference type="EMBL" id="BSUZ01000001">
    <property type="protein sequence ID" value="GMA87607.1"/>
    <property type="molecule type" value="Genomic_DNA"/>
</dbReference>
<reference evidence="3" key="1">
    <citation type="journal article" date="2019" name="Int. J. Syst. Evol. Microbiol.">
        <title>The Global Catalogue of Microorganisms (GCM) 10K type strain sequencing project: providing services to taxonomists for standard genome sequencing and annotation.</title>
        <authorList>
            <consortium name="The Broad Institute Genomics Platform"/>
            <consortium name="The Broad Institute Genome Sequencing Center for Infectious Disease"/>
            <person name="Wu L."/>
            <person name="Ma J."/>
        </authorList>
    </citation>
    <scope>NUCLEOTIDE SEQUENCE [LARGE SCALE GENOMIC DNA]</scope>
    <source>
        <strain evidence="3">NBRC 108730</strain>
    </source>
</reference>
<keyword evidence="3" id="KW-1185">Reference proteome</keyword>
<evidence type="ECO:0000313" key="2">
    <source>
        <dbReference type="EMBL" id="GMA87607.1"/>
    </source>
</evidence>
<evidence type="ECO:0000313" key="3">
    <source>
        <dbReference type="Proteomes" id="UP001157017"/>
    </source>
</evidence>
<accession>A0ABQ6JIN3</accession>
<proteinExistence type="predicted"/>
<organism evidence="2 3">
    <name type="scientific">Angustibacter aerolatus</name>
    <dbReference type="NCBI Taxonomy" id="1162965"/>
    <lineage>
        <taxon>Bacteria</taxon>
        <taxon>Bacillati</taxon>
        <taxon>Actinomycetota</taxon>
        <taxon>Actinomycetes</taxon>
        <taxon>Kineosporiales</taxon>
        <taxon>Kineosporiaceae</taxon>
    </lineage>
</organism>
<dbReference type="Proteomes" id="UP001157017">
    <property type="component" value="Unassembled WGS sequence"/>
</dbReference>
<name>A0ABQ6JIN3_9ACTN</name>
<feature type="region of interest" description="Disordered" evidence="1">
    <location>
        <begin position="1"/>
        <end position="22"/>
    </location>
</feature>